<feature type="compositionally biased region" description="Low complexity" evidence="8">
    <location>
        <begin position="235"/>
        <end position="272"/>
    </location>
</feature>
<dbReference type="GO" id="GO:0009734">
    <property type="term" value="P:auxin-activated signaling pathway"/>
    <property type="evidence" value="ECO:0007669"/>
    <property type="project" value="UniProtKB-KW"/>
</dbReference>
<comment type="function">
    <text evidence="1">Involved in auxin transport. Regulator of the auxin signaling pathway.</text>
</comment>
<feature type="region of interest" description="Disordered" evidence="8">
    <location>
        <begin position="128"/>
        <end position="170"/>
    </location>
</feature>
<keyword evidence="7" id="KW-0927">Auxin signaling pathway</keyword>
<dbReference type="AlphaFoldDB" id="A0A9R0JIU3"/>
<dbReference type="GeneID" id="110775745"/>
<evidence type="ECO:0000256" key="3">
    <source>
        <dbReference type="ARBA" id="ARBA00010067"/>
    </source>
</evidence>
<evidence type="ECO:0000256" key="8">
    <source>
        <dbReference type="SAM" id="MobiDB-lite"/>
    </source>
</evidence>
<feature type="region of interest" description="Disordered" evidence="8">
    <location>
        <begin position="348"/>
        <end position="382"/>
    </location>
</feature>
<feature type="compositionally biased region" description="Low complexity" evidence="8">
    <location>
        <begin position="155"/>
        <end position="164"/>
    </location>
</feature>
<reference evidence="9" key="1">
    <citation type="journal article" date="2021" name="Nat. Commun.">
        <title>Genomic analyses provide insights into spinach domestication and the genetic basis of agronomic traits.</title>
        <authorList>
            <person name="Cai X."/>
            <person name="Sun X."/>
            <person name="Xu C."/>
            <person name="Sun H."/>
            <person name="Wang X."/>
            <person name="Ge C."/>
            <person name="Zhang Z."/>
            <person name="Wang Q."/>
            <person name="Fei Z."/>
            <person name="Jiao C."/>
            <person name="Wang Q."/>
        </authorList>
    </citation>
    <scope>NUCLEOTIDE SEQUENCE [LARGE SCALE GENOMIC DNA]</scope>
    <source>
        <strain evidence="9">cv. Varoflay</strain>
    </source>
</reference>
<protein>
    <submittedName>
        <fullName evidence="10">Protein BIG GRAIN 1-like B</fullName>
    </submittedName>
</protein>
<dbReference type="GO" id="GO:0005886">
    <property type="term" value="C:plasma membrane"/>
    <property type="evidence" value="ECO:0007669"/>
    <property type="project" value="UniProtKB-SubCell"/>
</dbReference>
<sequence>MSKIETTVHNNVTHKRRGKNPSFSSILLDAIYRSIDEDDDYPRTTPTSPTRSIVNQSTDCNSNEEAAKNRRNKMRSDSTLETVDLRRAIMIESWMERQQQQPQQPPQQPPQRKHFHLGDVIDQKIRIVRQKSVPSIPRVNSDDSSSSSLCFTNLSTPRSSSSDHSSSRIFTKTKSRALKIYGELKKSKQQNTSPVSPGRRIAAFLNSIFRNTSGSPVINSPEIKLNTPAKTAMTETTNSTCSTASSFSRSCLSNKTPSSSSSGKSSSTPGTKRSVRFYPVSVIVDEDGHKSLQKNSNRDFEKLISNTQFGGKTLDQQQKRRREKEIDALMMMIKTNCGNIQQRHVSSLNKHCGDDDDDEEMEEVDDEEEDDDDDNGSCASSDLFELENLSSLGVSRYYEELPVYGTTSLENLTA</sequence>
<reference evidence="10" key="2">
    <citation type="submission" date="2025-08" db="UniProtKB">
        <authorList>
            <consortium name="RefSeq"/>
        </authorList>
    </citation>
    <scope>IDENTIFICATION</scope>
    <source>
        <tissue evidence="10">Leaf</tissue>
    </source>
</reference>
<keyword evidence="9" id="KW-1185">Reference proteome</keyword>
<feature type="compositionally biased region" description="Polar residues" evidence="8">
    <location>
        <begin position="53"/>
        <end position="64"/>
    </location>
</feature>
<evidence type="ECO:0000256" key="1">
    <source>
        <dbReference type="ARBA" id="ARBA00002281"/>
    </source>
</evidence>
<evidence type="ECO:0000256" key="7">
    <source>
        <dbReference type="ARBA" id="ARBA00023294"/>
    </source>
</evidence>
<keyword evidence="5" id="KW-1003">Cell membrane</keyword>
<feature type="region of interest" description="Disordered" evidence="8">
    <location>
        <begin position="95"/>
        <end position="114"/>
    </location>
</feature>
<feature type="compositionally biased region" description="Low complexity" evidence="8">
    <location>
        <begin position="43"/>
        <end position="52"/>
    </location>
</feature>
<dbReference type="Proteomes" id="UP000813463">
    <property type="component" value="Chromosome 2"/>
</dbReference>
<feature type="region of interest" description="Disordered" evidence="8">
    <location>
        <begin position="37"/>
        <end position="82"/>
    </location>
</feature>
<dbReference type="PANTHER" id="PTHR33541:SF28">
    <property type="entry name" value="PROTEIN BIG GRAIN 1-LIKE A"/>
    <property type="match status" value="1"/>
</dbReference>
<proteinExistence type="inferred from homology"/>
<comment type="similarity">
    <text evidence="3">Belongs to the BIG GRAIN 1 (BG1) plant protein family.</text>
</comment>
<evidence type="ECO:0000313" key="10">
    <source>
        <dbReference type="RefSeq" id="XP_021836040.2"/>
    </source>
</evidence>
<dbReference type="KEGG" id="soe:110775745"/>
<keyword evidence="4" id="KW-0813">Transport</keyword>
<dbReference type="RefSeq" id="XP_021836040.2">
    <property type="nucleotide sequence ID" value="XM_021980348.2"/>
</dbReference>
<evidence type="ECO:0000256" key="5">
    <source>
        <dbReference type="ARBA" id="ARBA00022475"/>
    </source>
</evidence>
<accession>A0A9R0JIU3</accession>
<feature type="compositionally biased region" description="Acidic residues" evidence="8">
    <location>
        <begin position="354"/>
        <end position="375"/>
    </location>
</feature>
<dbReference type="PANTHER" id="PTHR33541">
    <property type="entry name" value="PROTEIN BIG GRAIN 1-LIKE A-RELATED"/>
    <property type="match status" value="1"/>
</dbReference>
<evidence type="ECO:0000256" key="4">
    <source>
        <dbReference type="ARBA" id="ARBA00022448"/>
    </source>
</evidence>
<feature type="region of interest" description="Disordered" evidence="8">
    <location>
        <begin position="235"/>
        <end position="273"/>
    </location>
</feature>
<organism evidence="9 10">
    <name type="scientific">Spinacia oleracea</name>
    <name type="common">Spinach</name>
    <dbReference type="NCBI Taxonomy" id="3562"/>
    <lineage>
        <taxon>Eukaryota</taxon>
        <taxon>Viridiplantae</taxon>
        <taxon>Streptophyta</taxon>
        <taxon>Embryophyta</taxon>
        <taxon>Tracheophyta</taxon>
        <taxon>Spermatophyta</taxon>
        <taxon>Magnoliopsida</taxon>
        <taxon>eudicotyledons</taxon>
        <taxon>Gunneridae</taxon>
        <taxon>Pentapetalae</taxon>
        <taxon>Caryophyllales</taxon>
        <taxon>Chenopodiaceae</taxon>
        <taxon>Chenopodioideae</taxon>
        <taxon>Anserineae</taxon>
        <taxon>Spinacia</taxon>
    </lineage>
</organism>
<name>A0A9R0JIU3_SPIOL</name>
<feature type="region of interest" description="Disordered" evidence="8">
    <location>
        <begin position="1"/>
        <end position="20"/>
    </location>
</feature>
<evidence type="ECO:0000256" key="2">
    <source>
        <dbReference type="ARBA" id="ARBA00004236"/>
    </source>
</evidence>
<comment type="subcellular location">
    <subcellularLocation>
        <location evidence="2">Cell membrane</location>
    </subcellularLocation>
</comment>
<gene>
    <name evidence="10" type="primary">LOC110775745</name>
</gene>
<feature type="compositionally biased region" description="Polar residues" evidence="8">
    <location>
        <begin position="1"/>
        <end position="11"/>
    </location>
</feature>
<dbReference type="InterPro" id="IPR039621">
    <property type="entry name" value="BG1-like"/>
</dbReference>
<evidence type="ECO:0000256" key="6">
    <source>
        <dbReference type="ARBA" id="ARBA00023136"/>
    </source>
</evidence>
<keyword evidence="6" id="KW-0472">Membrane</keyword>
<evidence type="ECO:0000313" key="9">
    <source>
        <dbReference type="Proteomes" id="UP000813463"/>
    </source>
</evidence>